<evidence type="ECO:0000313" key="6">
    <source>
        <dbReference type="EMBL" id="CAF1115561.1"/>
    </source>
</evidence>
<comment type="function">
    <text evidence="4">Kinesin is a microtubule-associated force-producing protein that play a role in organelle transport.</text>
</comment>
<protein>
    <recommendedName>
        <fullName evidence="4">Kinesin light chain</fullName>
    </recommendedName>
</protein>
<dbReference type="GO" id="GO:0005576">
    <property type="term" value="C:extracellular region"/>
    <property type="evidence" value="ECO:0007669"/>
    <property type="project" value="InterPro"/>
</dbReference>
<dbReference type="Gene3D" id="3.90.176.10">
    <property type="entry name" value="Toxin ADP-ribosyltransferase, Chain A, domain 1"/>
    <property type="match status" value="1"/>
</dbReference>
<evidence type="ECO:0000313" key="8">
    <source>
        <dbReference type="EMBL" id="CAF1366343.1"/>
    </source>
</evidence>
<keyword evidence="2 3" id="KW-0802">TPR repeat</keyword>
<evidence type="ECO:0000256" key="4">
    <source>
        <dbReference type="RuleBase" id="RU367020"/>
    </source>
</evidence>
<keyword evidence="12" id="KW-1185">Reference proteome</keyword>
<dbReference type="AlphaFoldDB" id="A0A818S651"/>
<dbReference type="PRINTS" id="PR00381">
    <property type="entry name" value="KINESINLIGHT"/>
</dbReference>
<dbReference type="Gene3D" id="1.25.40.10">
    <property type="entry name" value="Tetratricopeptide repeat domain"/>
    <property type="match status" value="3"/>
</dbReference>
<dbReference type="SMART" id="SM00028">
    <property type="entry name" value="TPR"/>
    <property type="match status" value="6"/>
</dbReference>
<feature type="repeat" description="TPR" evidence="3">
    <location>
        <begin position="485"/>
        <end position="518"/>
    </location>
</feature>
<dbReference type="Pfam" id="PF13374">
    <property type="entry name" value="TPR_10"/>
    <property type="match status" value="1"/>
</dbReference>
<keyword evidence="4" id="KW-0493">Microtubule</keyword>
<name>A0A818S651_9BILA</name>
<dbReference type="SUPFAM" id="SSF56399">
    <property type="entry name" value="ADP-ribosylation"/>
    <property type="match status" value="1"/>
</dbReference>
<comment type="subunit">
    <text evidence="4">Oligomeric complex composed of two heavy chains and two light chains.</text>
</comment>
<dbReference type="Proteomes" id="UP000663823">
    <property type="component" value="Unassembled WGS sequence"/>
</dbReference>
<dbReference type="EMBL" id="CAJNOL010001473">
    <property type="protein sequence ID" value="CAF1366343.1"/>
    <property type="molecule type" value="Genomic_DNA"/>
</dbReference>
<evidence type="ECO:0000256" key="2">
    <source>
        <dbReference type="ARBA" id="ARBA00022803"/>
    </source>
</evidence>
<dbReference type="EMBL" id="CAJNOO010003517">
    <property type="protein sequence ID" value="CAF1341117.1"/>
    <property type="molecule type" value="Genomic_DNA"/>
</dbReference>
<dbReference type="Pfam" id="PF13424">
    <property type="entry name" value="TPR_12"/>
    <property type="match status" value="2"/>
</dbReference>
<keyword evidence="4" id="KW-0505">Motor protein</keyword>
<keyword evidence="4" id="KW-0206">Cytoskeleton</keyword>
<dbReference type="PROSITE" id="PS50293">
    <property type="entry name" value="TPR_REGION"/>
    <property type="match status" value="1"/>
</dbReference>
<dbReference type="PANTHER" id="PTHR45641">
    <property type="entry name" value="TETRATRICOPEPTIDE REPEAT PROTEIN (AFU_ORTHOLOGUE AFUA_6G03870)"/>
    <property type="match status" value="1"/>
</dbReference>
<feature type="domain" description="ADP ribosyltransferase" evidence="5">
    <location>
        <begin position="211"/>
        <end position="383"/>
    </location>
</feature>
<dbReference type="OrthoDB" id="19588at2759"/>
<dbReference type="EMBL" id="CAJNOT010000949">
    <property type="protein sequence ID" value="CAF1115561.1"/>
    <property type="molecule type" value="Genomic_DNA"/>
</dbReference>
<accession>A0A818S651</accession>
<comment type="similarity">
    <text evidence="4">Belongs to the kinesin light chain family.</text>
</comment>
<dbReference type="Proteomes" id="UP000663882">
    <property type="component" value="Unassembled WGS sequence"/>
</dbReference>
<evidence type="ECO:0000313" key="11">
    <source>
        <dbReference type="Proteomes" id="UP000663836"/>
    </source>
</evidence>
<feature type="repeat" description="TPR" evidence="3">
    <location>
        <begin position="653"/>
        <end position="686"/>
    </location>
</feature>
<gene>
    <name evidence="9" type="ORF">JBS370_LOCUS6976</name>
    <name evidence="8" type="ORF">JXQ802_LOCUS32903</name>
    <name evidence="10" type="ORF">OTI717_LOCUS34232</name>
    <name evidence="7" type="ORF">RFH988_LOCUS31787</name>
    <name evidence="6" type="ORF">ZHD862_LOCUS18351</name>
</gene>
<reference evidence="9" key="1">
    <citation type="submission" date="2021-02" db="EMBL/GenBank/DDBJ databases">
        <authorList>
            <person name="Nowell W R."/>
        </authorList>
    </citation>
    <scope>NUCLEOTIDE SEQUENCE</scope>
</reference>
<dbReference type="InterPro" id="IPR011990">
    <property type="entry name" value="TPR-like_helical_dom_sf"/>
</dbReference>
<dbReference type="Proteomes" id="UP000663870">
    <property type="component" value="Unassembled WGS sequence"/>
</dbReference>
<dbReference type="InterPro" id="IPR003540">
    <property type="entry name" value="ADP-ribosyltransferase"/>
</dbReference>
<evidence type="ECO:0000313" key="12">
    <source>
        <dbReference type="Proteomes" id="UP000663870"/>
    </source>
</evidence>
<comment type="caution">
    <text evidence="9">The sequence shown here is derived from an EMBL/GenBank/DDBJ whole genome shotgun (WGS) entry which is preliminary data.</text>
</comment>
<evidence type="ECO:0000256" key="1">
    <source>
        <dbReference type="ARBA" id="ARBA00022737"/>
    </source>
</evidence>
<comment type="subcellular location">
    <subcellularLocation>
        <location evidence="4">Cytoplasm</location>
        <location evidence="4">Cytoskeleton</location>
    </subcellularLocation>
</comment>
<feature type="repeat" description="TPR" evidence="3">
    <location>
        <begin position="569"/>
        <end position="602"/>
    </location>
</feature>
<feature type="repeat" description="TPR" evidence="3">
    <location>
        <begin position="527"/>
        <end position="560"/>
    </location>
</feature>
<evidence type="ECO:0000256" key="3">
    <source>
        <dbReference type="PROSITE-ProRule" id="PRU00339"/>
    </source>
</evidence>
<evidence type="ECO:0000313" key="10">
    <source>
        <dbReference type="EMBL" id="CAF4103612.1"/>
    </source>
</evidence>
<dbReference type="Proteomes" id="UP000663836">
    <property type="component" value="Unassembled WGS sequence"/>
</dbReference>
<proteinExistence type="inferred from homology"/>
<dbReference type="GO" id="GO:0005874">
    <property type="term" value="C:microtubule"/>
    <property type="evidence" value="ECO:0007669"/>
    <property type="project" value="UniProtKB-UniRule"/>
</dbReference>
<dbReference type="SUPFAM" id="SSF48452">
    <property type="entry name" value="TPR-like"/>
    <property type="match status" value="2"/>
</dbReference>
<sequence length="708" mass="83745">MAETLTLNNNRSTNDENKESTTLIWFDPNIGSYEDTERTKQQLRLINDYVIFSTDLEQCISFIQSINIEKIFLITSGSKASQILSRIFHRSQIDSIFIFCMNKKRYEYLLNEYSNIIGIYINLDDLCKSIKEQIDFINKQIQTFSYFDQHEKLTKDLSKESAKFFWFQLFNYVITRLPRNEQAKQQMIQICKEYYRGNTKELKLIYDFEQNYQSKDAIRWYSKQSFIYKLINKALRIEDIDLLYIFRFFIADLSENLQREHEKILLSKEKILILYRGIKLDKEEFNKLKENQRKLISMNGYVSTSRQKSLALNFALKPSKRIDVVPVLFIIQCNIKQIDKNIIFADIVQFSDHPEEQEVLFDLNTCFEIESIEESESLQIIKMNISNEGLKSTKDFLELTQKETEELSVAIVFGRLLCNLGQYDKSQKYFQQLLNDSHDEDPAWIEFNIGRALEFKGEWKEARKYYNLAYNRMMNSEPVRIKDSAHVLNNIGNILNRQGKYDEALEYHQRALKIRETFYSFDHIDIAQSLNNIGIVLCLQRKYDEALDCYERALKIQKKFYSSDHVFMATSFIWIGNILRDKGKCDEALNYYQRALKIQEKFYPSGHVDIAHTLNNIGAIRNTQGKYNEALDYHQNALKIREKFYPSGHADTACSLNNIGVCYENQNKQKMALDYYQQALTIYEKFLPVDHPNRQKTENNIRRLTGKN</sequence>
<evidence type="ECO:0000313" key="7">
    <source>
        <dbReference type="EMBL" id="CAF1341117.1"/>
    </source>
</evidence>
<dbReference type="PROSITE" id="PS51996">
    <property type="entry name" value="TR_MART"/>
    <property type="match status" value="1"/>
</dbReference>
<evidence type="ECO:0000313" key="9">
    <source>
        <dbReference type="EMBL" id="CAF3662100.1"/>
    </source>
</evidence>
<dbReference type="InterPro" id="IPR019734">
    <property type="entry name" value="TPR_rpt"/>
</dbReference>
<dbReference type="EMBL" id="CAJOAX010011975">
    <property type="protein sequence ID" value="CAF4103612.1"/>
    <property type="molecule type" value="Genomic_DNA"/>
</dbReference>
<evidence type="ECO:0000259" key="5">
    <source>
        <dbReference type="Pfam" id="PF03496"/>
    </source>
</evidence>
<keyword evidence="4" id="KW-0963">Cytoplasm</keyword>
<organism evidence="9 11">
    <name type="scientific">Rotaria sordida</name>
    <dbReference type="NCBI Taxonomy" id="392033"/>
    <lineage>
        <taxon>Eukaryota</taxon>
        <taxon>Metazoa</taxon>
        <taxon>Spiralia</taxon>
        <taxon>Gnathifera</taxon>
        <taxon>Rotifera</taxon>
        <taxon>Eurotatoria</taxon>
        <taxon>Bdelloidea</taxon>
        <taxon>Philodinida</taxon>
        <taxon>Philodinidae</taxon>
        <taxon>Rotaria</taxon>
    </lineage>
</organism>
<dbReference type="PROSITE" id="PS50005">
    <property type="entry name" value="TPR"/>
    <property type="match status" value="5"/>
</dbReference>
<dbReference type="Proteomes" id="UP000663864">
    <property type="component" value="Unassembled WGS sequence"/>
</dbReference>
<dbReference type="PANTHER" id="PTHR45641:SF19">
    <property type="entry name" value="NEPHROCYSTIN-3"/>
    <property type="match status" value="1"/>
</dbReference>
<dbReference type="Pfam" id="PF03496">
    <property type="entry name" value="ADPrib_exo_Tox"/>
    <property type="match status" value="1"/>
</dbReference>
<dbReference type="GO" id="GO:0005871">
    <property type="term" value="C:kinesin complex"/>
    <property type="evidence" value="ECO:0007669"/>
    <property type="project" value="UniProtKB-UniRule"/>
</dbReference>
<keyword evidence="1" id="KW-0677">Repeat</keyword>
<dbReference type="EMBL" id="CAJOBD010000403">
    <property type="protein sequence ID" value="CAF3662100.1"/>
    <property type="molecule type" value="Genomic_DNA"/>
</dbReference>
<feature type="repeat" description="TPR" evidence="3">
    <location>
        <begin position="611"/>
        <end position="644"/>
    </location>
</feature>